<comment type="caution">
    <text evidence="1">The sequence shown here is derived from an EMBL/GenBank/DDBJ whole genome shotgun (WGS) entry which is preliminary data.</text>
</comment>
<evidence type="ECO:0008006" key="2">
    <source>
        <dbReference type="Google" id="ProtNLM"/>
    </source>
</evidence>
<organism evidence="1">
    <name type="scientific">marine sediment metagenome</name>
    <dbReference type="NCBI Taxonomy" id="412755"/>
    <lineage>
        <taxon>unclassified sequences</taxon>
        <taxon>metagenomes</taxon>
        <taxon>ecological metagenomes</taxon>
    </lineage>
</organism>
<accession>A0A0F9Q7M7</accession>
<dbReference type="EMBL" id="LAZR01001731">
    <property type="protein sequence ID" value="KKN40005.1"/>
    <property type="molecule type" value="Genomic_DNA"/>
</dbReference>
<reference evidence="1" key="1">
    <citation type="journal article" date="2015" name="Nature">
        <title>Complex archaea that bridge the gap between prokaryotes and eukaryotes.</title>
        <authorList>
            <person name="Spang A."/>
            <person name="Saw J.H."/>
            <person name="Jorgensen S.L."/>
            <person name="Zaremba-Niedzwiedzka K."/>
            <person name="Martijn J."/>
            <person name="Lind A.E."/>
            <person name="van Eijk R."/>
            <person name="Schleper C."/>
            <person name="Guy L."/>
            <person name="Ettema T.J."/>
        </authorList>
    </citation>
    <scope>NUCLEOTIDE SEQUENCE</scope>
</reference>
<proteinExistence type="predicted"/>
<evidence type="ECO:0000313" key="1">
    <source>
        <dbReference type="EMBL" id="KKN40005.1"/>
    </source>
</evidence>
<name>A0A0F9Q7M7_9ZZZZ</name>
<sequence length="50" mass="6120">MTPKNQLQECPKCRSLKTIREEYEFRCSNCGHYFQQLRQGNEKKEVEVRR</sequence>
<dbReference type="AlphaFoldDB" id="A0A0F9Q7M7"/>
<gene>
    <name evidence="1" type="ORF">LCGC14_0737760</name>
</gene>
<protein>
    <recommendedName>
        <fullName evidence="2">TFIIB-type domain-containing protein</fullName>
    </recommendedName>
</protein>